<organism evidence="3 4">
    <name type="scientific">Lutzomyia longipalpis</name>
    <name type="common">Sand fly</name>
    <dbReference type="NCBI Taxonomy" id="7200"/>
    <lineage>
        <taxon>Eukaryota</taxon>
        <taxon>Metazoa</taxon>
        <taxon>Ecdysozoa</taxon>
        <taxon>Arthropoda</taxon>
        <taxon>Hexapoda</taxon>
        <taxon>Insecta</taxon>
        <taxon>Pterygota</taxon>
        <taxon>Neoptera</taxon>
        <taxon>Endopterygota</taxon>
        <taxon>Diptera</taxon>
        <taxon>Nematocera</taxon>
        <taxon>Psychodoidea</taxon>
        <taxon>Psychodidae</taxon>
        <taxon>Lutzomyia</taxon>
        <taxon>Lutzomyia</taxon>
    </lineage>
</organism>
<dbReference type="EnsemblMetazoa" id="LLOJ001513-RA">
    <property type="protein sequence ID" value="LLOJ001513-PA"/>
    <property type="gene ID" value="LLOJ001513"/>
</dbReference>
<evidence type="ECO:0000256" key="1">
    <source>
        <dbReference type="SAM" id="MobiDB-lite"/>
    </source>
</evidence>
<dbReference type="AlphaFoldDB" id="A0A1B0GHK1"/>
<keyword evidence="4" id="KW-1185">Reference proteome</keyword>
<reference evidence="2" key="2">
    <citation type="journal article" date="2020" name="BMC">
        <title>Leishmania infection induces a limited differential gene expression in the sand fly midgut.</title>
        <authorList>
            <person name="Coutinho-Abreu I.V."/>
            <person name="Serafim T.D."/>
            <person name="Meneses C."/>
            <person name="Kamhawi S."/>
            <person name="Oliveira F."/>
            <person name="Valenzuela J.G."/>
        </authorList>
    </citation>
    <scope>NUCLEOTIDE SEQUENCE</scope>
    <source>
        <strain evidence="2">Jacobina</strain>
        <tissue evidence="2">Midgut</tissue>
    </source>
</reference>
<dbReference type="EMBL" id="AJWK01005259">
    <property type="status" value="NOT_ANNOTATED_CDS"/>
    <property type="molecule type" value="Genomic_DNA"/>
</dbReference>
<proteinExistence type="predicted"/>
<feature type="region of interest" description="Disordered" evidence="1">
    <location>
        <begin position="811"/>
        <end position="830"/>
    </location>
</feature>
<protein>
    <submittedName>
        <fullName evidence="2">Putative proteoglycan 4</fullName>
    </submittedName>
</protein>
<name>A0A1B0GHK1_LUTLO</name>
<reference evidence="3" key="3">
    <citation type="submission" date="2020-05" db="UniProtKB">
        <authorList>
            <consortium name="EnsemblMetazoa"/>
        </authorList>
    </citation>
    <scope>IDENTIFICATION</scope>
    <source>
        <strain evidence="3">Jacobina</strain>
    </source>
</reference>
<accession>A0A1B0GHK1</accession>
<feature type="compositionally biased region" description="Basic and acidic residues" evidence="1">
    <location>
        <begin position="570"/>
        <end position="585"/>
    </location>
</feature>
<sequence length="985" mass="108894">MCCDLHIDWRDVASSLVFLGAITLILAEGTPAPDTASSPRYAPAQIIDNLQPPPLQIPGHFAGQLPQRQQEPSFFQKVASFFGFGPTKRHVVPQPVQTQVPPAKYSNTQRSSQVSDASVHTAYPVNSYTVPVHSNAPQIVQQPVVQHQVVQHQVVQHQGHQHIVQPHQVGQINDPAYFPCNKMPWVPMYNGAEIPVGKPEKFQEQQKAPYNYHPAPLQNAYLPAKQTGPNIWSQQVQADIRYTPPPAVAGVTSPEYLPPSQILPIQDNKQHHLVPIPVPNLSVTPIPPLYDYKPFASIKVNGGTAHSGPAFSAPAQGGPAVAKITNIIVGTNVERPNNPGAPNRLYLPPPQQDSGGYHYPKPSMKFPTGGEDPRNNYDPHSQVETFAPTAVPAQKIVAKETYNDLHTDFEIIKSIPLVQFTSSVHFPNLPNLQGQIVQPALVTTVAPEVVEVSSPAIELVAPSNQKYISQPIVVEHEESTDSYTAASSHNITVQEDLLENLENYLDSQDAVVVPPPKTFNFTEDDVRAVIQAAAEYGQKIPGKKDRETPKNLLDSPIFHSIKGGNAPKPFTRDPSDLRVSQKPDHTPWLPTTTPWTTFSPYREPLRPTSSSIEASGAKSGLEPPPAPLPLDSLNLYTNTKRPKQIQIIIPYTTNNHPQPFKPPDEFVREGEIKLPPLREFSKWSNSHNGQEFHAEEESQYITATQTPSTHKTTRFLNKIVRPTINIRELLRNEKDVSQISPLPFDIVTLQKNIDDWTEQEFASEPHKASTISLLAPAKKIPEEYLTTPSMDELYYQTTTLETTLDYDATSYDQPQSDESATDEFGRSATEPIEDNEVQHGEEISVKSEINPPLWGHLKVAISPLTQEKIYVVTPQPLVDDNRAQDVNGFKSPRFTMGSRPTPGASSAGSTSYILGLTLSQSVNSLQSKATPYVPELFGKLASSPFVNVSSEEQDDVVPSRKITIITPSPNRKKFTESGLERRNSR</sequence>
<feature type="region of interest" description="Disordered" evidence="1">
    <location>
        <begin position="346"/>
        <end position="373"/>
    </location>
</feature>
<feature type="compositionally biased region" description="Basic and acidic residues" evidence="1">
    <location>
        <begin position="973"/>
        <end position="985"/>
    </location>
</feature>
<feature type="region of interest" description="Disordered" evidence="1">
    <location>
        <begin position="556"/>
        <end position="628"/>
    </location>
</feature>
<dbReference type="VEuPathDB" id="VectorBase:LLONM1_005856"/>
<evidence type="ECO:0000313" key="2">
    <source>
        <dbReference type="EMBL" id="MBC1176194.1"/>
    </source>
</evidence>
<dbReference type="Proteomes" id="UP000092461">
    <property type="component" value="Unassembled WGS sequence"/>
</dbReference>
<feature type="compositionally biased region" description="Low complexity" evidence="1">
    <location>
        <begin position="586"/>
        <end position="597"/>
    </location>
</feature>
<evidence type="ECO:0000313" key="4">
    <source>
        <dbReference type="Proteomes" id="UP000092461"/>
    </source>
</evidence>
<dbReference type="EMBL" id="AJWK01005258">
    <property type="status" value="NOT_ANNOTATED_CDS"/>
    <property type="molecule type" value="Genomic_DNA"/>
</dbReference>
<dbReference type="EMBL" id="GITU01007491">
    <property type="protein sequence ID" value="MBC1176194.1"/>
    <property type="molecule type" value="Transcribed_RNA"/>
</dbReference>
<dbReference type="VEuPathDB" id="VectorBase:LLOJ001513"/>
<reference evidence="4" key="1">
    <citation type="submission" date="2012-05" db="EMBL/GenBank/DDBJ databases">
        <title>Whole Genome Assembly of Lutzomyia longipalpis.</title>
        <authorList>
            <person name="Richards S."/>
            <person name="Qu C."/>
            <person name="Dillon R."/>
            <person name="Worley K."/>
            <person name="Scherer S."/>
            <person name="Batterton M."/>
            <person name="Taylor A."/>
            <person name="Hawes A."/>
            <person name="Hernandez B."/>
            <person name="Kovar C."/>
            <person name="Mandapat C."/>
            <person name="Pham C."/>
            <person name="Qu C."/>
            <person name="Jing C."/>
            <person name="Bess C."/>
            <person name="Bandaranaike D."/>
            <person name="Ngo D."/>
            <person name="Ongeri F."/>
            <person name="Arias F."/>
            <person name="Lara F."/>
            <person name="Weissenberger G."/>
            <person name="Kamau G."/>
            <person name="Han H."/>
            <person name="Shen H."/>
            <person name="Dinh H."/>
            <person name="Khalil I."/>
            <person name="Jones J."/>
            <person name="Shafer J."/>
            <person name="Jayaseelan J."/>
            <person name="Quiroz J."/>
            <person name="Blankenburg K."/>
            <person name="Nguyen L."/>
            <person name="Jackson L."/>
            <person name="Francisco L."/>
            <person name="Tang L.-Y."/>
            <person name="Pu L.-L."/>
            <person name="Perales L."/>
            <person name="Lorensuhewa L."/>
            <person name="Munidasa M."/>
            <person name="Coyle M."/>
            <person name="Taylor M."/>
            <person name="Puazo M."/>
            <person name="Firestine M."/>
            <person name="Scheel M."/>
            <person name="Javaid M."/>
            <person name="Wang M."/>
            <person name="Li M."/>
            <person name="Tabassum N."/>
            <person name="Saada N."/>
            <person name="Osuji N."/>
            <person name="Aqrawi P."/>
            <person name="Fu Q."/>
            <person name="Thornton R."/>
            <person name="Raj R."/>
            <person name="Goodspeed R."/>
            <person name="Mata R."/>
            <person name="Najjar R."/>
            <person name="Gubbala S."/>
            <person name="Lee S."/>
            <person name="Denson S."/>
            <person name="Patil S."/>
            <person name="Macmil S."/>
            <person name="Qi S."/>
            <person name="Matskevitch T."/>
            <person name="Palculict T."/>
            <person name="Mathew T."/>
            <person name="Vee V."/>
            <person name="Velamala V."/>
            <person name="Korchina V."/>
            <person name="Cai W."/>
            <person name="Liu W."/>
            <person name="Dai W."/>
            <person name="Zou X."/>
            <person name="Zhu Y."/>
            <person name="Zhang Y."/>
            <person name="Wu Y.-Q."/>
            <person name="Xin Y."/>
            <person name="Nazarath L."/>
            <person name="Kovar C."/>
            <person name="Han Y."/>
            <person name="Muzny D."/>
            <person name="Gibbs R."/>
        </authorList>
    </citation>
    <scope>NUCLEOTIDE SEQUENCE [LARGE SCALE GENOMIC DNA]</scope>
    <source>
        <strain evidence="4">Jacobina</strain>
    </source>
</reference>
<feature type="region of interest" description="Disordered" evidence="1">
    <location>
        <begin position="966"/>
        <end position="985"/>
    </location>
</feature>
<evidence type="ECO:0000313" key="3">
    <source>
        <dbReference type="EnsemblMetazoa" id="LLOJ001513-PA"/>
    </source>
</evidence>